<dbReference type="Gene3D" id="3.40.50.140">
    <property type="match status" value="1"/>
</dbReference>
<dbReference type="Pfam" id="PF01131">
    <property type="entry name" value="Topoisom_bac"/>
    <property type="match status" value="1"/>
</dbReference>
<dbReference type="PROSITE" id="PS52039">
    <property type="entry name" value="TOPO_IA_2"/>
    <property type="match status" value="1"/>
</dbReference>
<keyword evidence="2" id="KW-0238">DNA-binding</keyword>
<reference evidence="7 8" key="1">
    <citation type="journal article" date="2015" name="BMC Genomics">
        <title>Comparative genomics of Fructobacillus spp. and Leuconostoc spp. reveals niche-specific evolution of Fructobacillus spp.</title>
        <authorList>
            <person name="Endo A."/>
            <person name="Tanizawa Y."/>
            <person name="Tanaka N."/>
            <person name="Maeno S."/>
            <person name="Kumar H."/>
            <person name="Shiwa Y."/>
            <person name="Okada S."/>
            <person name="Yoshikawa H."/>
            <person name="Dicks L."/>
            <person name="Nakagawa J."/>
            <person name="Arita M."/>
        </authorList>
    </citation>
    <scope>NUCLEOTIDE SEQUENCE [LARGE SCALE GENOMIC DNA]</scope>
    <source>
        <strain evidence="7 8">DSM 15468</strain>
    </source>
</reference>
<evidence type="ECO:0000313" key="8">
    <source>
        <dbReference type="Proteomes" id="UP000061227"/>
    </source>
</evidence>
<evidence type="ECO:0000259" key="5">
    <source>
        <dbReference type="PROSITE" id="PS50880"/>
    </source>
</evidence>
<dbReference type="PANTHER" id="PTHR11390">
    <property type="entry name" value="PROKARYOTIC DNA TOPOISOMERASE"/>
    <property type="match status" value="1"/>
</dbReference>
<dbReference type="AlphaFoldDB" id="A0A3F3H6P0"/>
<dbReference type="GO" id="GO:0003917">
    <property type="term" value="F:DNA topoisomerase type I (single strand cut, ATP-independent) activity"/>
    <property type="evidence" value="ECO:0007669"/>
    <property type="project" value="InterPro"/>
</dbReference>
<keyword evidence="3 7" id="KW-0413">Isomerase</keyword>
<keyword evidence="1" id="KW-0799">Topoisomerase</keyword>
<dbReference type="InterPro" id="IPR000380">
    <property type="entry name" value="Topo_IA"/>
</dbReference>
<organism evidence="7 8">
    <name type="scientific">Fructobacillus pseudoficulneus</name>
    <dbReference type="NCBI Taxonomy" id="220714"/>
    <lineage>
        <taxon>Bacteria</taxon>
        <taxon>Bacillati</taxon>
        <taxon>Bacillota</taxon>
        <taxon>Bacilli</taxon>
        <taxon>Lactobacillales</taxon>
        <taxon>Lactobacillaceae</taxon>
        <taxon>Fructobacillus</taxon>
    </lineage>
</organism>
<gene>
    <name evidence="7" type="primary">topA2</name>
    <name evidence="7" type="ORF">FPFC_070360</name>
</gene>
<dbReference type="PROSITE" id="PS50880">
    <property type="entry name" value="TOPRIM"/>
    <property type="match status" value="1"/>
</dbReference>
<dbReference type="RefSeq" id="WP_059379179.1">
    <property type="nucleotide sequence ID" value="NZ_DF968069.1"/>
</dbReference>
<keyword evidence="8" id="KW-1185">Reference proteome</keyword>
<dbReference type="Pfam" id="PF01751">
    <property type="entry name" value="Toprim"/>
    <property type="match status" value="1"/>
</dbReference>
<sequence length="686" mass="77173">MTKYLIITEKPSAKRNFQKALGGEQGHVADYDYELTNLRGHVMTLREPEDQVSADLKSKYKSWKLADLPWNLDDLSWKRTYIRAWNPHSKKSESTKSLIDDLKAQTKEVDGLVIATDTDPSGEGDLLAWEAIEAIKWRGPVYRANFADESPKSLLKALNSLTPIESKEKHGAYQKGLTRNKWDFASMQLTRAATTLTKKQGYALVSRQGRLKSAMLLKIYQQLEAIQNYQKIPFYEHRFKDENGNVYARVPQAKEETIAFRYPTPEAMEAAETLPDSGHVQQDSITAKSTTPPKLLDLSSLSAILAKEGFKAKEVLATYQKLYEAQIVSYPRTEDKTITPEQFRDLAANVDQIASVVGSDVSLLTHREPRKTHVQEQSAHGANRPGSKVPKDLMSLSSYGPSAARIYETLAKNSLAMFAENYRYQQIKGSLVELPEFKTTINRPVSLGWKAVYQDQDQVEEKQTAKDLGKIANLYTHEGQNPKPTTPTWQWLKTFLEKNNIGTGATRTSTYGELSSGKNAYIIDKKGKIDLTNDGKAVAILAQGTWLANPKTTKRVFDIFDQVGQFKMTSDEALDSIVKTVNHDIPVMSVNAQQLEKVLGQPKPKTKKSVPKKDKATGIWQGSEISFTNEFSGHHFTEQEIADLLAGKSVSFSAKTRRGRQYQVSGKLAKQVYRKRQYIGFKPDFK</sequence>
<dbReference type="Gene3D" id="1.10.460.10">
    <property type="entry name" value="Topoisomerase I, domain 2"/>
    <property type="match status" value="1"/>
</dbReference>
<dbReference type="InterPro" id="IPR023405">
    <property type="entry name" value="Topo_IA_core_domain"/>
</dbReference>
<dbReference type="SMART" id="SM00493">
    <property type="entry name" value="TOPRIM"/>
    <property type="match status" value="1"/>
</dbReference>
<proteinExistence type="predicted"/>
<dbReference type="EMBL" id="DF968069">
    <property type="protein sequence ID" value="GAP03420.1"/>
    <property type="molecule type" value="Genomic_DNA"/>
</dbReference>
<evidence type="ECO:0000256" key="1">
    <source>
        <dbReference type="ARBA" id="ARBA00023029"/>
    </source>
</evidence>
<evidence type="ECO:0000256" key="4">
    <source>
        <dbReference type="SAM" id="MobiDB-lite"/>
    </source>
</evidence>
<evidence type="ECO:0000256" key="2">
    <source>
        <dbReference type="ARBA" id="ARBA00023125"/>
    </source>
</evidence>
<dbReference type="InterPro" id="IPR023406">
    <property type="entry name" value="Topo_IA_AS"/>
</dbReference>
<dbReference type="GO" id="GO:0003677">
    <property type="term" value="F:DNA binding"/>
    <property type="evidence" value="ECO:0007669"/>
    <property type="project" value="UniProtKB-KW"/>
</dbReference>
<evidence type="ECO:0000313" key="7">
    <source>
        <dbReference type="EMBL" id="GAP03420.1"/>
    </source>
</evidence>
<feature type="domain" description="Topo IA-type catalytic" evidence="6">
    <location>
        <begin position="168"/>
        <end position="586"/>
    </location>
</feature>
<dbReference type="InterPro" id="IPR013824">
    <property type="entry name" value="Topo_IA_cen_sub1"/>
</dbReference>
<feature type="domain" description="Toprim" evidence="5">
    <location>
        <begin position="3"/>
        <end position="150"/>
    </location>
</feature>
<dbReference type="InterPro" id="IPR013825">
    <property type="entry name" value="Topo_IA_cen_sub2"/>
</dbReference>
<dbReference type="PROSITE" id="PS00396">
    <property type="entry name" value="TOPO_IA_1"/>
    <property type="match status" value="1"/>
</dbReference>
<dbReference type="Gene3D" id="1.10.290.10">
    <property type="entry name" value="Topoisomerase I, domain 4"/>
    <property type="match status" value="1"/>
</dbReference>
<dbReference type="Gene3D" id="2.70.20.10">
    <property type="entry name" value="Topoisomerase I, domain 3"/>
    <property type="match status" value="1"/>
</dbReference>
<dbReference type="SUPFAM" id="SSF56712">
    <property type="entry name" value="Prokaryotic type I DNA topoisomerase"/>
    <property type="match status" value="1"/>
</dbReference>
<feature type="region of interest" description="Disordered" evidence="4">
    <location>
        <begin position="369"/>
        <end position="394"/>
    </location>
</feature>
<protein>
    <submittedName>
        <fullName evidence="7">DNA topoisomerase I-like</fullName>
    </submittedName>
</protein>
<dbReference type="SMART" id="SM00437">
    <property type="entry name" value="TOP1Ac"/>
    <property type="match status" value="1"/>
</dbReference>
<dbReference type="GO" id="GO:0006281">
    <property type="term" value="P:DNA repair"/>
    <property type="evidence" value="ECO:0007669"/>
    <property type="project" value="TreeGrafter"/>
</dbReference>
<dbReference type="GO" id="GO:0006265">
    <property type="term" value="P:DNA topological change"/>
    <property type="evidence" value="ECO:0007669"/>
    <property type="project" value="InterPro"/>
</dbReference>
<dbReference type="Proteomes" id="UP000061227">
    <property type="component" value="Unassembled WGS sequence"/>
</dbReference>
<dbReference type="InterPro" id="IPR003602">
    <property type="entry name" value="Topo_IA_DNA-bd_dom"/>
</dbReference>
<name>A0A3F3H6P0_9LACO</name>
<dbReference type="InterPro" id="IPR013826">
    <property type="entry name" value="Topo_IA_cen_sub3"/>
</dbReference>
<dbReference type="InterPro" id="IPR006171">
    <property type="entry name" value="TOPRIM_dom"/>
</dbReference>
<dbReference type="InterPro" id="IPR013497">
    <property type="entry name" value="Topo_IA_cen"/>
</dbReference>
<dbReference type="OrthoDB" id="9803554at2"/>
<evidence type="ECO:0000259" key="6">
    <source>
        <dbReference type="PROSITE" id="PS52039"/>
    </source>
</evidence>
<dbReference type="GO" id="GO:0043597">
    <property type="term" value="C:cytoplasmic replication fork"/>
    <property type="evidence" value="ECO:0007669"/>
    <property type="project" value="TreeGrafter"/>
</dbReference>
<accession>A0A3F3H6P0</accession>
<dbReference type="STRING" id="220714.SAMN05660469_1381"/>
<dbReference type="PANTHER" id="PTHR11390:SF21">
    <property type="entry name" value="DNA TOPOISOMERASE 3-ALPHA"/>
    <property type="match status" value="1"/>
</dbReference>
<evidence type="ECO:0000256" key="3">
    <source>
        <dbReference type="ARBA" id="ARBA00023235"/>
    </source>
</evidence>
<dbReference type="GO" id="GO:0006310">
    <property type="term" value="P:DNA recombination"/>
    <property type="evidence" value="ECO:0007669"/>
    <property type="project" value="TreeGrafter"/>
</dbReference>